<evidence type="ECO:0000313" key="1">
    <source>
        <dbReference type="EMBL" id="KAH9493455.1"/>
    </source>
</evidence>
<accession>A0A922HLM4</accession>
<evidence type="ECO:0000313" key="2">
    <source>
        <dbReference type="Proteomes" id="UP000790347"/>
    </source>
</evidence>
<comment type="caution">
    <text evidence="1">The sequence shown here is derived from an EMBL/GenBank/DDBJ whole genome shotgun (WGS) entry which is preliminary data.</text>
</comment>
<dbReference type="EMBL" id="ASGP02000008">
    <property type="protein sequence ID" value="KAH9493455.1"/>
    <property type="molecule type" value="Genomic_DNA"/>
</dbReference>
<proteinExistence type="predicted"/>
<sequence length="56" mass="6737">MAGYWEIDNYDYVMAENQIKISKGLNSTQRYKSSMLYISYKYAWRSMSNNNIDKHD</sequence>
<dbReference type="Proteomes" id="UP000790347">
    <property type="component" value="Unassembled WGS sequence"/>
</dbReference>
<protein>
    <submittedName>
        <fullName evidence="1">Uncharacterized protein</fullName>
    </submittedName>
</protein>
<organism evidence="1 2">
    <name type="scientific">Dermatophagoides farinae</name>
    <name type="common">American house dust mite</name>
    <dbReference type="NCBI Taxonomy" id="6954"/>
    <lineage>
        <taxon>Eukaryota</taxon>
        <taxon>Metazoa</taxon>
        <taxon>Ecdysozoa</taxon>
        <taxon>Arthropoda</taxon>
        <taxon>Chelicerata</taxon>
        <taxon>Arachnida</taxon>
        <taxon>Acari</taxon>
        <taxon>Acariformes</taxon>
        <taxon>Sarcoptiformes</taxon>
        <taxon>Astigmata</taxon>
        <taxon>Psoroptidia</taxon>
        <taxon>Analgoidea</taxon>
        <taxon>Pyroglyphidae</taxon>
        <taxon>Dermatophagoidinae</taxon>
        <taxon>Dermatophagoides</taxon>
    </lineage>
</organism>
<dbReference type="AlphaFoldDB" id="A0A922HLM4"/>
<gene>
    <name evidence="1" type="ORF">DERF_014199</name>
</gene>
<keyword evidence="2" id="KW-1185">Reference proteome</keyword>
<reference evidence="1" key="1">
    <citation type="submission" date="2013-05" db="EMBL/GenBank/DDBJ databases">
        <authorList>
            <person name="Yim A.K.Y."/>
            <person name="Chan T.F."/>
            <person name="Ji K.M."/>
            <person name="Liu X.Y."/>
            <person name="Zhou J.W."/>
            <person name="Li R.Q."/>
            <person name="Yang K.Y."/>
            <person name="Li J."/>
            <person name="Li M."/>
            <person name="Law P.T.W."/>
            <person name="Wu Y.L."/>
            <person name="Cai Z.L."/>
            <person name="Qin H."/>
            <person name="Bao Y."/>
            <person name="Leung R.K.K."/>
            <person name="Ng P.K.S."/>
            <person name="Zou J."/>
            <person name="Zhong X.J."/>
            <person name="Ran P.X."/>
            <person name="Zhong N.S."/>
            <person name="Liu Z.G."/>
            <person name="Tsui S.K.W."/>
        </authorList>
    </citation>
    <scope>NUCLEOTIDE SEQUENCE</scope>
    <source>
        <strain evidence="1">Derf</strain>
        <tissue evidence="1">Whole organism</tissue>
    </source>
</reference>
<reference evidence="1" key="2">
    <citation type="journal article" date="2022" name="Res Sq">
        <title>Comparative Genomics Reveals Insights into the Divergent Evolution of Astigmatic Mites and Household Pest Adaptations.</title>
        <authorList>
            <person name="Xiong Q."/>
            <person name="Wan A.T.-Y."/>
            <person name="Liu X.-Y."/>
            <person name="Fung C.S.-H."/>
            <person name="Xiao X."/>
            <person name="Malainual N."/>
            <person name="Hou J."/>
            <person name="Wang L."/>
            <person name="Wang M."/>
            <person name="Yang K."/>
            <person name="Cui Y."/>
            <person name="Leung E."/>
            <person name="Nong W."/>
            <person name="Shin S.-K."/>
            <person name="Au S."/>
            <person name="Jeong K.Y."/>
            <person name="Chew F.T."/>
            <person name="Hui J."/>
            <person name="Leung T.F."/>
            <person name="Tungtrongchitr A."/>
            <person name="Zhong N."/>
            <person name="Liu Z."/>
            <person name="Tsui S."/>
        </authorList>
    </citation>
    <scope>NUCLEOTIDE SEQUENCE</scope>
    <source>
        <strain evidence="1">Derf</strain>
        <tissue evidence="1">Whole organism</tissue>
    </source>
</reference>
<name>A0A922HLM4_DERFA</name>